<feature type="region of interest" description="Disordered" evidence="1">
    <location>
        <begin position="23"/>
        <end position="42"/>
    </location>
</feature>
<evidence type="ECO:0000256" key="2">
    <source>
        <dbReference type="SAM" id="SignalP"/>
    </source>
</evidence>
<proteinExistence type="predicted"/>
<evidence type="ECO:0000313" key="3">
    <source>
        <dbReference type="EMBL" id="QOV91797.1"/>
    </source>
</evidence>
<dbReference type="Proteomes" id="UP000593765">
    <property type="component" value="Chromosome"/>
</dbReference>
<accession>A0A7M2X217</accession>
<evidence type="ECO:0008006" key="5">
    <source>
        <dbReference type="Google" id="ProtNLM"/>
    </source>
</evidence>
<dbReference type="InterPro" id="IPR012334">
    <property type="entry name" value="Pectin_lyas_fold"/>
</dbReference>
<reference evidence="3 4" key="1">
    <citation type="submission" date="2020-10" db="EMBL/GenBank/DDBJ databases">
        <title>Wide distribution of Phycisphaera-like planctomycetes from WD2101 soil group in peatlands and genome analysis of the first cultivated representative.</title>
        <authorList>
            <person name="Dedysh S.N."/>
            <person name="Beletsky A.V."/>
            <person name="Ivanova A."/>
            <person name="Kulichevskaya I.S."/>
            <person name="Suzina N.E."/>
            <person name="Philippov D.A."/>
            <person name="Rakitin A.L."/>
            <person name="Mardanov A.V."/>
            <person name="Ravin N.V."/>
        </authorList>
    </citation>
    <scope>NUCLEOTIDE SEQUENCE [LARGE SCALE GENOMIC DNA]</scope>
    <source>
        <strain evidence="3 4">M1803</strain>
    </source>
</reference>
<gene>
    <name evidence="3" type="ORF">IPV69_10760</name>
</gene>
<evidence type="ECO:0000313" key="4">
    <source>
        <dbReference type="Proteomes" id="UP000593765"/>
    </source>
</evidence>
<dbReference type="SUPFAM" id="SSF51126">
    <property type="entry name" value="Pectin lyase-like"/>
    <property type="match status" value="1"/>
</dbReference>
<keyword evidence="4" id="KW-1185">Reference proteome</keyword>
<dbReference type="KEGG" id="hbs:IPV69_10760"/>
<organism evidence="3 4">
    <name type="scientific">Humisphaera borealis</name>
    <dbReference type="NCBI Taxonomy" id="2807512"/>
    <lineage>
        <taxon>Bacteria</taxon>
        <taxon>Pseudomonadati</taxon>
        <taxon>Planctomycetota</taxon>
        <taxon>Phycisphaerae</taxon>
        <taxon>Tepidisphaerales</taxon>
        <taxon>Tepidisphaeraceae</taxon>
        <taxon>Humisphaera</taxon>
    </lineage>
</organism>
<protein>
    <recommendedName>
        <fullName evidence="5">Right handed beta helix domain-containing protein</fullName>
    </recommendedName>
</protein>
<dbReference type="Gene3D" id="2.160.20.10">
    <property type="entry name" value="Single-stranded right-handed beta-helix, Pectin lyase-like"/>
    <property type="match status" value="1"/>
</dbReference>
<evidence type="ECO:0000256" key="1">
    <source>
        <dbReference type="SAM" id="MobiDB-lite"/>
    </source>
</evidence>
<keyword evidence="2" id="KW-0732">Signal</keyword>
<feature type="chain" id="PRO_5034098533" description="Right handed beta helix domain-containing protein" evidence="2">
    <location>
        <begin position="22"/>
        <end position="431"/>
    </location>
</feature>
<dbReference type="AlphaFoldDB" id="A0A7M2X217"/>
<name>A0A7M2X217_9BACT</name>
<sequence>MRYLRSMACIAALLAAIPALAAAEPRPGDPDSKPDAARFDPNYPDMKEWASAGVRGGIPLRDTLKVVKTIKPGDDLQAAIDAAAKEFAASADPKKPEADKPVVVLLSTGTHSIRKAIELRSGVVLRGQNKELAVIENTLRSTKLSPAAFTVRADKVRLAGIEDLTLRHEEVARLGLAVYAERVAGPKNNPNGVKDLHVGGVEIEDSEDCWLDNVNILHSGSHPLDAAGRRITVRDVLIDGAFNKGEEGSPAGSGNVYFSVTGGLFYNNTVKNTRHCLVIRDTLSGGDCKFNVMLDCNFQGDVNYHGNRKDSGRNLFEGVFVRSLTSHGWPAWAYWKREEIGLGNLAYKSIGWGGSNADKFESTKPDVVYTFTGIRDPNILAPVEKPAPTAGTLYAVTATRPTRPESLGTWPKNPGEARDMMLKRMIASPIK</sequence>
<dbReference type="RefSeq" id="WP_206295112.1">
    <property type="nucleotide sequence ID" value="NZ_CP063458.1"/>
</dbReference>
<dbReference type="InterPro" id="IPR011050">
    <property type="entry name" value="Pectin_lyase_fold/virulence"/>
</dbReference>
<feature type="signal peptide" evidence="2">
    <location>
        <begin position="1"/>
        <end position="21"/>
    </location>
</feature>
<dbReference type="EMBL" id="CP063458">
    <property type="protein sequence ID" value="QOV91797.1"/>
    <property type="molecule type" value="Genomic_DNA"/>
</dbReference>
<feature type="compositionally biased region" description="Basic and acidic residues" evidence="1">
    <location>
        <begin position="26"/>
        <end position="38"/>
    </location>
</feature>